<dbReference type="EMBL" id="WKRD01000003">
    <property type="protein sequence ID" value="MSC56662.1"/>
    <property type="molecule type" value="Genomic_DNA"/>
</dbReference>
<evidence type="ECO:0000313" key="2">
    <source>
        <dbReference type="Proteomes" id="UP000481964"/>
    </source>
</evidence>
<protein>
    <recommendedName>
        <fullName evidence="3">DUF2187 domain-containing protein</fullName>
    </recommendedName>
</protein>
<sequence>MMNLSEFLGNWDGNTLVFIKTHTDKVFSGKIADVSADVAGRYCIPKAGVKHNKGIMYITVYDKFKEVE</sequence>
<organism evidence="1 2">
    <name type="scientific">Lachnospira eligens</name>
    <dbReference type="NCBI Taxonomy" id="39485"/>
    <lineage>
        <taxon>Bacteria</taxon>
        <taxon>Bacillati</taxon>
        <taxon>Bacillota</taxon>
        <taxon>Clostridia</taxon>
        <taxon>Lachnospirales</taxon>
        <taxon>Lachnospiraceae</taxon>
        <taxon>Lachnospira</taxon>
    </lineage>
</organism>
<comment type="caution">
    <text evidence="1">The sequence shown here is derived from an EMBL/GenBank/DDBJ whole genome shotgun (WGS) entry which is preliminary data.</text>
</comment>
<accession>A0A7C9H6R0</accession>
<dbReference type="Proteomes" id="UP000481964">
    <property type="component" value="Unassembled WGS sequence"/>
</dbReference>
<reference evidence="1 2" key="1">
    <citation type="journal article" date="2019" name="Nat. Med.">
        <title>A library of human gut bacterial isolates paired with longitudinal multiomics data enables mechanistic microbiome research.</title>
        <authorList>
            <person name="Poyet M."/>
            <person name="Groussin M."/>
            <person name="Gibbons S.M."/>
            <person name="Avila-Pacheco J."/>
            <person name="Jiang X."/>
            <person name="Kearney S.M."/>
            <person name="Perrotta A.R."/>
            <person name="Berdy B."/>
            <person name="Zhao S."/>
            <person name="Lieberman T.D."/>
            <person name="Swanson P.K."/>
            <person name="Smith M."/>
            <person name="Roesemann S."/>
            <person name="Alexander J.E."/>
            <person name="Rich S.A."/>
            <person name="Livny J."/>
            <person name="Vlamakis H."/>
            <person name="Clish C."/>
            <person name="Bullock K."/>
            <person name="Deik A."/>
            <person name="Scott J."/>
            <person name="Pierce K.A."/>
            <person name="Xavier R.J."/>
            <person name="Alm E.J."/>
        </authorList>
    </citation>
    <scope>NUCLEOTIDE SEQUENCE [LARGE SCALE GENOMIC DNA]</scope>
    <source>
        <strain evidence="1 2">BIOML-A1</strain>
    </source>
</reference>
<name>A0A7C9H6R0_9FIRM</name>
<evidence type="ECO:0000313" key="1">
    <source>
        <dbReference type="EMBL" id="MSC56662.1"/>
    </source>
</evidence>
<proteinExistence type="predicted"/>
<gene>
    <name evidence="1" type="ORF">GKE48_04225</name>
</gene>
<dbReference type="AlphaFoldDB" id="A0A7C9H6R0"/>
<evidence type="ECO:0008006" key="3">
    <source>
        <dbReference type="Google" id="ProtNLM"/>
    </source>
</evidence>
<dbReference type="RefSeq" id="WP_154300509.1">
    <property type="nucleotide sequence ID" value="NZ_WKRD01000003.1"/>
</dbReference>